<evidence type="ECO:0000256" key="6">
    <source>
        <dbReference type="PIRSR" id="PIRSR001109-1"/>
    </source>
</evidence>
<feature type="binding site" evidence="5 6">
    <location>
        <position position="153"/>
    </location>
    <ligand>
        <name>substrate</name>
    </ligand>
</feature>
<dbReference type="SMART" id="SM00996">
    <property type="entry name" value="AdoHcyase"/>
    <property type="match status" value="1"/>
</dbReference>
<comment type="function">
    <text evidence="5">May play a key role in the regulation of the intracellular concentration of adenosylhomocysteine.</text>
</comment>
<dbReference type="SUPFAM" id="SSF51735">
    <property type="entry name" value="NAD(P)-binding Rossmann-fold domains"/>
    <property type="match status" value="1"/>
</dbReference>
<evidence type="ECO:0000256" key="10">
    <source>
        <dbReference type="SAM" id="MobiDB-lite"/>
    </source>
</evidence>
<feature type="binding site" evidence="5 7">
    <location>
        <position position="368"/>
    </location>
    <ligand>
        <name>NAD(+)</name>
        <dbReference type="ChEBI" id="CHEBI:57540"/>
    </ligand>
</feature>
<evidence type="ECO:0000259" key="11">
    <source>
        <dbReference type="SMART" id="SM00997"/>
    </source>
</evidence>
<proteinExistence type="inferred from homology"/>
<dbReference type="HAMAP" id="MF_00563">
    <property type="entry name" value="AdoHcyase"/>
    <property type="match status" value="1"/>
</dbReference>
<reference evidence="12 13" key="1">
    <citation type="submission" date="2019-07" db="EMBL/GenBank/DDBJ databases">
        <title>Draft genome sequence of Adlercreutzia equolifaciens IPLA 37004, a human intestinal strain that does not produces equol from daidzein.</title>
        <authorList>
            <person name="Vazquez L."/>
            <person name="Florez A.B."/>
            <person name="Mayo B."/>
        </authorList>
    </citation>
    <scope>NUCLEOTIDE SEQUENCE [LARGE SCALE GENOMIC DNA]</scope>
    <source>
        <strain evidence="12 13">IPLA 37004</strain>
    </source>
</reference>
<evidence type="ECO:0000256" key="7">
    <source>
        <dbReference type="PIRSR" id="PIRSR001109-2"/>
    </source>
</evidence>
<feature type="binding site" evidence="7">
    <location>
        <position position="375"/>
    </location>
    <ligand>
        <name>NAD(+)</name>
        <dbReference type="ChEBI" id="CHEBI:57540"/>
    </ligand>
</feature>
<organism evidence="12 13">
    <name type="scientific">Adlercreutzia equolifaciens</name>
    <dbReference type="NCBI Taxonomy" id="446660"/>
    <lineage>
        <taxon>Bacteria</taxon>
        <taxon>Bacillati</taxon>
        <taxon>Actinomycetota</taxon>
        <taxon>Coriobacteriia</taxon>
        <taxon>Eggerthellales</taxon>
        <taxon>Eggerthellaceae</taxon>
        <taxon>Adlercreutzia</taxon>
    </lineage>
</organism>
<feature type="binding site" evidence="5 7">
    <location>
        <begin position="321"/>
        <end position="323"/>
    </location>
    <ligand>
        <name>NAD(+)</name>
        <dbReference type="ChEBI" id="CHEBI:57540"/>
    </ligand>
</feature>
<dbReference type="EC" id="3.13.2.1" evidence="5"/>
<comment type="catalytic activity">
    <reaction evidence="5 8">
        <text>S-adenosyl-L-homocysteine + H2O = L-homocysteine + adenosine</text>
        <dbReference type="Rhea" id="RHEA:21708"/>
        <dbReference type="ChEBI" id="CHEBI:15377"/>
        <dbReference type="ChEBI" id="CHEBI:16335"/>
        <dbReference type="ChEBI" id="CHEBI:57856"/>
        <dbReference type="ChEBI" id="CHEBI:58199"/>
        <dbReference type="EC" id="3.13.2.1"/>
    </reaction>
</comment>
<dbReference type="Gene3D" id="3.40.50.1480">
    <property type="entry name" value="Adenosylhomocysteinase-like"/>
    <property type="match status" value="1"/>
</dbReference>
<dbReference type="GO" id="GO:0005829">
    <property type="term" value="C:cytosol"/>
    <property type="evidence" value="ECO:0007669"/>
    <property type="project" value="TreeGrafter"/>
</dbReference>
<comment type="caution">
    <text evidence="12">The sequence shown here is derived from an EMBL/GenBank/DDBJ whole genome shotgun (WGS) entry which is preliminary data.</text>
</comment>
<evidence type="ECO:0000256" key="3">
    <source>
        <dbReference type="ARBA" id="ARBA00022801"/>
    </source>
</evidence>
<comment type="cofactor">
    <cofactor evidence="5 7 8">
        <name>NAD(+)</name>
        <dbReference type="ChEBI" id="CHEBI:57540"/>
    </cofactor>
    <text evidence="5 7 8">Binds 1 NAD(+) per subunit.</text>
</comment>
<keyword evidence="4 5" id="KW-0520">NAD</keyword>
<dbReference type="InterPro" id="IPR042172">
    <property type="entry name" value="Adenosylhomocyst_ase-like_sf"/>
</dbReference>
<dbReference type="Pfam" id="PF00670">
    <property type="entry name" value="AdoHcyase_NAD"/>
    <property type="match status" value="1"/>
</dbReference>
<dbReference type="SMART" id="SM00997">
    <property type="entry name" value="AdoHcyase_NAD"/>
    <property type="match status" value="1"/>
</dbReference>
<evidence type="ECO:0000256" key="1">
    <source>
        <dbReference type="ARBA" id="ARBA00007122"/>
    </source>
</evidence>
<name>A0A6L8Q139_9ACTN</name>
<feature type="binding site" evidence="5">
    <location>
        <position position="213"/>
    </location>
    <ligand>
        <name>NAD(+)</name>
        <dbReference type="ChEBI" id="CHEBI:57540"/>
    </ligand>
</feature>
<feature type="region of interest" description="Disordered" evidence="10">
    <location>
        <begin position="1"/>
        <end position="22"/>
    </location>
</feature>
<dbReference type="EMBL" id="VJNE01000001">
    <property type="protein sequence ID" value="MZG27027.1"/>
    <property type="molecule type" value="Genomic_DNA"/>
</dbReference>
<dbReference type="NCBIfam" id="TIGR00936">
    <property type="entry name" value="ahcY"/>
    <property type="match status" value="1"/>
</dbReference>
<evidence type="ECO:0000256" key="8">
    <source>
        <dbReference type="RuleBase" id="RU000548"/>
    </source>
</evidence>
<evidence type="ECO:0000313" key="12">
    <source>
        <dbReference type="EMBL" id="MZG27027.1"/>
    </source>
</evidence>
<evidence type="ECO:0000313" key="13">
    <source>
        <dbReference type="Proteomes" id="UP000472380"/>
    </source>
</evidence>
<accession>A0A6L8Q139</accession>
<dbReference type="GO" id="GO:0033353">
    <property type="term" value="P:S-adenosylmethionine cycle"/>
    <property type="evidence" value="ECO:0007669"/>
    <property type="project" value="TreeGrafter"/>
</dbReference>
<comment type="similarity">
    <text evidence="1 5 9">Belongs to the adenosylhomocysteinase family.</text>
</comment>
<dbReference type="InterPro" id="IPR036291">
    <property type="entry name" value="NAD(P)-bd_dom_sf"/>
</dbReference>
<dbReference type="AlphaFoldDB" id="A0A6L8Q139"/>
<feature type="binding site" evidence="5 6">
    <location>
        <position position="212"/>
    </location>
    <ligand>
        <name>substrate</name>
    </ligand>
</feature>
<dbReference type="Gene3D" id="3.40.50.720">
    <property type="entry name" value="NAD(P)-binding Rossmann-like Domain"/>
    <property type="match status" value="1"/>
</dbReference>
<dbReference type="Pfam" id="PF05221">
    <property type="entry name" value="AdoHcyase"/>
    <property type="match status" value="1"/>
</dbReference>
<feature type="binding site" evidence="5 6">
    <location>
        <position position="178"/>
    </location>
    <ligand>
        <name>substrate</name>
    </ligand>
</feature>
<dbReference type="FunFam" id="3.40.50.720:FF:000004">
    <property type="entry name" value="Adenosylhomocysteinase"/>
    <property type="match status" value="1"/>
</dbReference>
<feature type="domain" description="S-adenosyl-L-homocysteine hydrolase NAD binding" evidence="11">
    <location>
        <begin position="213"/>
        <end position="374"/>
    </location>
</feature>
<comment type="pathway">
    <text evidence="5 8">Amino-acid biosynthesis; L-homocysteine biosynthesis; L-homocysteine from S-adenosyl-L-homocysteine: step 1/1.</text>
</comment>
<feature type="binding site" evidence="5 6">
    <location>
        <position position="208"/>
    </location>
    <ligand>
        <name>substrate</name>
    </ligand>
</feature>
<feature type="binding site" evidence="5">
    <location>
        <begin position="242"/>
        <end position="247"/>
    </location>
    <ligand>
        <name>NAD(+)</name>
        <dbReference type="ChEBI" id="CHEBI:57540"/>
    </ligand>
</feature>
<protein>
    <recommendedName>
        <fullName evidence="5">Adenosylhomocysteinase</fullName>
        <ecNumber evidence="5">3.13.2.1</ecNumber>
    </recommendedName>
    <alternativeName>
        <fullName evidence="5">S-adenosyl-L-homocysteine hydrolase</fullName>
        <shortName evidence="5">AdoHcyase</shortName>
    </alternativeName>
</protein>
<comment type="caution">
    <text evidence="5">Lacks conserved residue(s) required for the propagation of feature annotation.</text>
</comment>
<sequence length="444" mass="48539">MQWHPGGTAPRQSRPRRARLQERKQSVSQACDILDINLADEGQARILWADRDMPVLARIRERFAEERPLEGVRIGACMHVTTETANLMRALVASGAEVCLCASNPLSTQDDTAASLVRDYGVKVYAIAGEDAETYERHIAAVVASDPQIIMDDGADLDTALHTKFTDKLAGVIGGTEETTTGVVRLMAMAAEGALGYPVFNINDANTKHCFDNHYGTGQSTLDGIVRATNRLLCGRTIVVSGYGYCGSGLAQRARGMGMDIIVCEVDPLKALEAHMEGYRVMKAEDAARFADVWVTVTGDCNVIDEPAFKNMKDGAIICNSGHFDSEINMKWLKANAVKIEELKPLVEEYTLPDGRTITVLAEGRLVNLACAEGHPASVMDMSFANQALAAEYLYKHADELENKVYDVPAAIDDDVARVKLETLGIEIDTLTEEQIAYMNSWNF</sequence>
<feature type="binding site" evidence="5 7">
    <location>
        <begin position="179"/>
        <end position="181"/>
    </location>
    <ligand>
        <name>NAD(+)</name>
        <dbReference type="ChEBI" id="CHEBI:57540"/>
    </ligand>
</feature>
<dbReference type="GO" id="GO:0071269">
    <property type="term" value="P:L-homocysteine biosynthetic process"/>
    <property type="evidence" value="ECO:0007669"/>
    <property type="project" value="UniProtKB-UniRule"/>
</dbReference>
<feature type="binding site" evidence="7">
    <location>
        <begin position="244"/>
        <end position="249"/>
    </location>
    <ligand>
        <name>NAD(+)</name>
        <dbReference type="ChEBI" id="CHEBI:57540"/>
    </ligand>
</feature>
<dbReference type="UniPathway" id="UPA00314">
    <property type="reaction ID" value="UER00076"/>
</dbReference>
<dbReference type="Proteomes" id="UP000472380">
    <property type="component" value="Unassembled WGS sequence"/>
</dbReference>
<evidence type="ECO:0000256" key="2">
    <source>
        <dbReference type="ARBA" id="ARBA00022563"/>
    </source>
</evidence>
<gene>
    <name evidence="5" type="primary">ahcY</name>
    <name evidence="12" type="ORF">FM068_00195</name>
</gene>
<evidence type="ECO:0000256" key="4">
    <source>
        <dbReference type="ARBA" id="ARBA00023027"/>
    </source>
</evidence>
<dbReference type="InterPro" id="IPR000043">
    <property type="entry name" value="Adenosylhomocysteinase-like"/>
</dbReference>
<feature type="binding site" evidence="5 6">
    <location>
        <position position="81"/>
    </location>
    <ligand>
        <name>substrate</name>
    </ligand>
</feature>
<keyword evidence="5" id="KW-0963">Cytoplasm</keyword>
<keyword evidence="3 5" id="KW-0378">Hydrolase</keyword>
<dbReference type="InterPro" id="IPR015878">
    <property type="entry name" value="Ado_hCys_hydrolase_NAD-bd"/>
</dbReference>
<dbReference type="SUPFAM" id="SSF52283">
    <property type="entry name" value="Formate/glycerate dehydrogenase catalytic domain-like"/>
    <property type="match status" value="1"/>
</dbReference>
<evidence type="ECO:0000256" key="5">
    <source>
        <dbReference type="HAMAP-Rule" id="MF_00563"/>
    </source>
</evidence>
<dbReference type="NCBIfam" id="NF004005">
    <property type="entry name" value="PRK05476.2-3"/>
    <property type="match status" value="1"/>
</dbReference>
<dbReference type="PIRSF" id="PIRSF001109">
    <property type="entry name" value="Ad_hcy_hydrolase"/>
    <property type="match status" value="1"/>
</dbReference>
<comment type="subcellular location">
    <subcellularLocation>
        <location evidence="5">Cytoplasm</location>
    </subcellularLocation>
</comment>
<evidence type="ECO:0000256" key="9">
    <source>
        <dbReference type="RuleBase" id="RU004166"/>
    </source>
</evidence>
<keyword evidence="2 5" id="KW-0554">One-carbon metabolism</keyword>
<dbReference type="PANTHER" id="PTHR23420">
    <property type="entry name" value="ADENOSYLHOMOCYSTEINASE"/>
    <property type="match status" value="1"/>
</dbReference>
<feature type="binding site" evidence="5 7">
    <location>
        <position position="265"/>
    </location>
    <ligand>
        <name>NAD(+)</name>
        <dbReference type="ChEBI" id="CHEBI:57540"/>
    </ligand>
</feature>
<dbReference type="PANTHER" id="PTHR23420:SF0">
    <property type="entry name" value="ADENOSYLHOMOCYSTEINASE"/>
    <property type="match status" value="1"/>
</dbReference>
<dbReference type="GO" id="GO:0004013">
    <property type="term" value="F:adenosylhomocysteinase activity"/>
    <property type="evidence" value="ECO:0007669"/>
    <property type="project" value="UniProtKB-UniRule"/>
</dbReference>
<dbReference type="GO" id="GO:0006730">
    <property type="term" value="P:one-carbon metabolic process"/>
    <property type="evidence" value="ECO:0007669"/>
    <property type="project" value="UniProtKB-UniRule"/>
</dbReference>
<dbReference type="CDD" id="cd00401">
    <property type="entry name" value="SAHH"/>
    <property type="match status" value="1"/>
</dbReference>